<feature type="domain" description="HTH tetR-type" evidence="3">
    <location>
        <begin position="10"/>
        <end position="70"/>
    </location>
</feature>
<dbReference type="Gene3D" id="1.10.357.10">
    <property type="entry name" value="Tetracycline Repressor, domain 2"/>
    <property type="match status" value="1"/>
</dbReference>
<dbReference type="InterPro" id="IPR001647">
    <property type="entry name" value="HTH_TetR"/>
</dbReference>
<evidence type="ECO:0000259" key="3">
    <source>
        <dbReference type="PROSITE" id="PS50977"/>
    </source>
</evidence>
<dbReference type="Pfam" id="PF14278">
    <property type="entry name" value="TetR_C_8"/>
    <property type="match status" value="1"/>
</dbReference>
<protein>
    <submittedName>
        <fullName evidence="4">TetR family transcriptional regulator</fullName>
    </submittedName>
</protein>
<dbReference type="EMBL" id="AP019400">
    <property type="protein sequence ID" value="BBI30925.1"/>
    <property type="molecule type" value="Genomic_DNA"/>
</dbReference>
<name>A0A3T1CYU8_9BACL</name>
<dbReference type="Proteomes" id="UP000289856">
    <property type="component" value="Chromosome"/>
</dbReference>
<evidence type="ECO:0000313" key="4">
    <source>
        <dbReference type="EMBL" id="BBI30925.1"/>
    </source>
</evidence>
<dbReference type="InterPro" id="IPR050624">
    <property type="entry name" value="HTH-type_Tx_Regulator"/>
</dbReference>
<proteinExistence type="predicted"/>
<reference evidence="4 5" key="1">
    <citation type="submission" date="2019-01" db="EMBL/GenBank/DDBJ databases">
        <title>Complete genome sequence of Cohnella hallensis HS21 isolated from Korean fir (Abies koreana) rhizospheric soil.</title>
        <authorList>
            <person name="Jiang L."/>
            <person name="Kang S.W."/>
            <person name="Kim S."/>
            <person name="Jung J."/>
            <person name="Kim C.Y."/>
            <person name="Kim D.H."/>
            <person name="Kim S.W."/>
            <person name="Lee J."/>
        </authorList>
    </citation>
    <scope>NUCLEOTIDE SEQUENCE [LARGE SCALE GENOMIC DNA]</scope>
    <source>
        <strain evidence="4 5">HS21</strain>
    </source>
</reference>
<keyword evidence="5" id="KW-1185">Reference proteome</keyword>
<sequence length="179" mass="21183">MNSSPNSPNELVKECIFQALIILMETKSFHHISVSEITRKAGVSRMAYYRNYNSKESIISEYLDRLFGIYLEDVKDLTEMDTYLFAKQFFSYFKKEHVLIDSLIRSKISFLLLDRFDTYIQVIFNKVVQDEDLSKKQSRYMQYFFTGGLFKLLIEWVSSGMAESEEEMAQLILDFKRHP</sequence>
<dbReference type="InterPro" id="IPR039532">
    <property type="entry name" value="TetR_C_Firmicutes"/>
</dbReference>
<dbReference type="RefSeq" id="WP_130604826.1">
    <property type="nucleotide sequence ID" value="NZ_AP019400.1"/>
</dbReference>
<dbReference type="InterPro" id="IPR009057">
    <property type="entry name" value="Homeodomain-like_sf"/>
</dbReference>
<evidence type="ECO:0000256" key="1">
    <source>
        <dbReference type="ARBA" id="ARBA00023125"/>
    </source>
</evidence>
<keyword evidence="1 2" id="KW-0238">DNA-binding</keyword>
<dbReference type="PANTHER" id="PTHR43479">
    <property type="entry name" value="ACREF/ENVCD OPERON REPRESSOR-RELATED"/>
    <property type="match status" value="1"/>
</dbReference>
<dbReference type="PROSITE" id="PS50977">
    <property type="entry name" value="HTH_TETR_2"/>
    <property type="match status" value="1"/>
</dbReference>
<accession>A0A3T1CYU8</accession>
<dbReference type="AlphaFoldDB" id="A0A3T1CYU8"/>
<evidence type="ECO:0000313" key="5">
    <source>
        <dbReference type="Proteomes" id="UP000289856"/>
    </source>
</evidence>
<dbReference type="SUPFAM" id="SSF46689">
    <property type="entry name" value="Homeodomain-like"/>
    <property type="match status" value="1"/>
</dbReference>
<gene>
    <name evidence="4" type="primary">yxdD</name>
    <name evidence="4" type="ORF">KCTCHS21_03240</name>
</gene>
<feature type="DNA-binding region" description="H-T-H motif" evidence="2">
    <location>
        <begin position="33"/>
        <end position="52"/>
    </location>
</feature>
<evidence type="ECO:0000256" key="2">
    <source>
        <dbReference type="PROSITE-ProRule" id="PRU00335"/>
    </source>
</evidence>
<dbReference type="Pfam" id="PF00440">
    <property type="entry name" value="TetR_N"/>
    <property type="match status" value="1"/>
</dbReference>
<dbReference type="KEGG" id="cohn:KCTCHS21_03240"/>
<organism evidence="4 5">
    <name type="scientific">Cohnella abietis</name>
    <dbReference type="NCBI Taxonomy" id="2507935"/>
    <lineage>
        <taxon>Bacteria</taxon>
        <taxon>Bacillati</taxon>
        <taxon>Bacillota</taxon>
        <taxon>Bacilli</taxon>
        <taxon>Bacillales</taxon>
        <taxon>Paenibacillaceae</taxon>
        <taxon>Cohnella</taxon>
    </lineage>
</organism>
<dbReference type="GO" id="GO:0003677">
    <property type="term" value="F:DNA binding"/>
    <property type="evidence" value="ECO:0007669"/>
    <property type="project" value="UniProtKB-UniRule"/>
</dbReference>
<dbReference type="PANTHER" id="PTHR43479:SF11">
    <property type="entry name" value="ACREF_ENVCD OPERON REPRESSOR-RELATED"/>
    <property type="match status" value="1"/>
</dbReference>
<dbReference type="OrthoDB" id="9810250at2"/>